<feature type="transmembrane region" description="Helical" evidence="1">
    <location>
        <begin position="14"/>
        <end position="34"/>
    </location>
</feature>
<keyword evidence="3" id="KW-1185">Reference proteome</keyword>
<feature type="transmembrane region" description="Helical" evidence="1">
    <location>
        <begin position="66"/>
        <end position="85"/>
    </location>
</feature>
<evidence type="ECO:0000313" key="3">
    <source>
        <dbReference type="Proteomes" id="UP001108025"/>
    </source>
</evidence>
<feature type="transmembrane region" description="Helical" evidence="1">
    <location>
        <begin position="97"/>
        <end position="117"/>
    </location>
</feature>
<comment type="caution">
    <text evidence="2">The sequence shown here is derived from an EMBL/GenBank/DDBJ whole genome shotgun (WGS) entry which is preliminary data.</text>
</comment>
<evidence type="ECO:0000313" key="2">
    <source>
        <dbReference type="EMBL" id="MCD1116458.1"/>
    </source>
</evidence>
<sequence>MNTLQLFPNRYKKIGWFIFIPSLILGIISLTGIIDFPEVSIPVFYNSGFPLSSEDSGLFKTTEVDFFPNLFGILIIIGGILTGFSKEKIEDEYISSVRLKSVFWSLIVTYSIILILFLTIFGVLFFTIMILIIFLPLILYVFRFNYLLLTK</sequence>
<evidence type="ECO:0000256" key="1">
    <source>
        <dbReference type="SAM" id="Phobius"/>
    </source>
</evidence>
<proteinExistence type="predicted"/>
<accession>A0A9Q3YV44</accession>
<dbReference type="AlphaFoldDB" id="A0A9Q3YV44"/>
<name>A0A9Q3YV44_9FLAO</name>
<keyword evidence="1" id="KW-1133">Transmembrane helix</keyword>
<protein>
    <submittedName>
        <fullName evidence="2">Uncharacterized protein</fullName>
    </submittedName>
</protein>
<feature type="transmembrane region" description="Helical" evidence="1">
    <location>
        <begin position="123"/>
        <end position="142"/>
    </location>
</feature>
<gene>
    <name evidence="2" type="ORF">LO744_06295</name>
</gene>
<reference evidence="2" key="1">
    <citation type="submission" date="2021-11" db="EMBL/GenBank/DDBJ databases">
        <title>Description of novel Chryseobacterium species.</title>
        <authorList>
            <person name="Saticioglu I.B."/>
            <person name="Ay H."/>
            <person name="Altun S."/>
            <person name="Duman M."/>
        </authorList>
    </citation>
    <scope>NUCLEOTIDE SEQUENCE</scope>
    <source>
        <strain evidence="2">C-17</strain>
    </source>
</reference>
<keyword evidence="1" id="KW-0812">Transmembrane</keyword>
<dbReference type="RefSeq" id="WP_230667982.1">
    <property type="nucleotide sequence ID" value="NZ_JAJNAY010000001.1"/>
</dbReference>
<keyword evidence="1" id="KW-0472">Membrane</keyword>
<dbReference type="EMBL" id="JAJNAY010000001">
    <property type="protein sequence ID" value="MCD1116458.1"/>
    <property type="molecule type" value="Genomic_DNA"/>
</dbReference>
<dbReference type="Proteomes" id="UP001108025">
    <property type="component" value="Unassembled WGS sequence"/>
</dbReference>
<organism evidence="2 3">
    <name type="scientific">Chryseobacterium turcicum</name>
    <dbReference type="NCBI Taxonomy" id="2898076"/>
    <lineage>
        <taxon>Bacteria</taxon>
        <taxon>Pseudomonadati</taxon>
        <taxon>Bacteroidota</taxon>
        <taxon>Flavobacteriia</taxon>
        <taxon>Flavobacteriales</taxon>
        <taxon>Weeksellaceae</taxon>
        <taxon>Chryseobacterium group</taxon>
        <taxon>Chryseobacterium</taxon>
    </lineage>
</organism>